<name>A0A561DNS7_9BACI</name>
<organism evidence="1 2">
    <name type="scientific">Neobacillus bataviensis</name>
    <dbReference type="NCBI Taxonomy" id="220685"/>
    <lineage>
        <taxon>Bacteria</taxon>
        <taxon>Bacillati</taxon>
        <taxon>Bacillota</taxon>
        <taxon>Bacilli</taxon>
        <taxon>Bacillales</taxon>
        <taxon>Bacillaceae</taxon>
        <taxon>Neobacillus</taxon>
    </lineage>
</organism>
<accession>A0A561DNS7</accession>
<dbReference type="Proteomes" id="UP000319671">
    <property type="component" value="Unassembled WGS sequence"/>
</dbReference>
<dbReference type="AlphaFoldDB" id="A0A561DNS7"/>
<comment type="caution">
    <text evidence="1">The sequence shown here is derived from an EMBL/GenBank/DDBJ whole genome shotgun (WGS) entry which is preliminary data.</text>
</comment>
<proteinExistence type="predicted"/>
<reference evidence="1 2" key="1">
    <citation type="submission" date="2019-06" db="EMBL/GenBank/DDBJ databases">
        <title>Sorghum-associated microbial communities from plants grown in Nebraska, USA.</title>
        <authorList>
            <person name="Schachtman D."/>
        </authorList>
    </citation>
    <scope>NUCLEOTIDE SEQUENCE [LARGE SCALE GENOMIC DNA]</scope>
    <source>
        <strain evidence="1 2">2482</strain>
    </source>
</reference>
<evidence type="ECO:0000313" key="1">
    <source>
        <dbReference type="EMBL" id="TWE05008.1"/>
    </source>
</evidence>
<gene>
    <name evidence="1" type="ORF">FB550_103183</name>
</gene>
<protein>
    <submittedName>
        <fullName evidence="1">Uncharacterized protein</fullName>
    </submittedName>
</protein>
<evidence type="ECO:0000313" key="2">
    <source>
        <dbReference type="Proteomes" id="UP000319671"/>
    </source>
</evidence>
<keyword evidence="2" id="KW-1185">Reference proteome</keyword>
<sequence length="33" mass="3815">MGVLFLVDSKDVHNSVKTFRTNFELIPIAMFLM</sequence>
<dbReference type="EMBL" id="VIVN01000003">
    <property type="protein sequence ID" value="TWE05008.1"/>
    <property type="molecule type" value="Genomic_DNA"/>
</dbReference>